<dbReference type="GO" id="GO:0046872">
    <property type="term" value="F:metal ion binding"/>
    <property type="evidence" value="ECO:0007669"/>
    <property type="project" value="UniProtKB-KW"/>
</dbReference>
<name>A0A177E3H5_ALTAL</name>
<keyword evidence="6" id="KW-1185">Reference proteome</keyword>
<dbReference type="PROSITE" id="PS00498">
    <property type="entry name" value="TYROSINASE_2"/>
    <property type="match status" value="1"/>
</dbReference>
<evidence type="ECO:0000259" key="3">
    <source>
        <dbReference type="PROSITE" id="PS00497"/>
    </source>
</evidence>
<gene>
    <name evidence="5" type="ORF">CC77DRAFT_333754</name>
</gene>
<dbReference type="OMA" id="GEFFKHN"/>
<evidence type="ECO:0000313" key="5">
    <source>
        <dbReference type="EMBL" id="OAG25529.1"/>
    </source>
</evidence>
<dbReference type="InterPro" id="IPR008922">
    <property type="entry name" value="Di-copper_centre_dom_sf"/>
</dbReference>
<protein>
    <submittedName>
        <fullName evidence="5">Di-copper centre-containing protein</fullName>
    </submittedName>
</protein>
<proteinExistence type="predicted"/>
<dbReference type="RefSeq" id="XP_018390950.1">
    <property type="nucleotide sequence ID" value="XM_018531284.1"/>
</dbReference>
<keyword evidence="2" id="KW-0560">Oxidoreductase</keyword>
<dbReference type="InterPro" id="IPR050316">
    <property type="entry name" value="Tyrosinase/Hemocyanin"/>
</dbReference>
<evidence type="ECO:0000256" key="2">
    <source>
        <dbReference type="ARBA" id="ARBA00023002"/>
    </source>
</evidence>
<sequence>MRFHDFPTAVLALAGTIQSLVIEKRDLLSDLQNRALENLKAAEKNGTLERIGECSISTATVRKDWAFMSVNERKAYISAVQCMYNAPSQSDSALVPGARTRYDDFVAQHINQTTTIHGTGNFLSWHRYFVYGYEKALRDECGYNGSQPYWNWFSHTEDLTKHPVFDGTATSMGGDGLYVKHNGSAGGKGTIALPSGAGGGCIKDGPFKNLQINLGPISPSMAGETASSSPLAWNPRCAKRDLTSYASSTWLTFDNLYNVTLGAASENIGLFQDELQGRFPDGFLGMHAAGHFSIGGDGGDVFSSPNDPAFFLHHAMVDRVWWLWQALHLNQAKSIAGTITIFNQPPSRDARLDDPIQMNYLNMPIITNEEMMSTLDGEPLCYIYA</sequence>
<dbReference type="PRINTS" id="PR00092">
    <property type="entry name" value="TYROSINASE"/>
</dbReference>
<dbReference type="STRING" id="5599.A0A177E3H5"/>
<feature type="domain" description="Tyrosinase copper-binding" evidence="4">
    <location>
        <begin position="307"/>
        <end position="318"/>
    </location>
</feature>
<dbReference type="PROSITE" id="PS00497">
    <property type="entry name" value="TYROSINASE_1"/>
    <property type="match status" value="1"/>
</dbReference>
<dbReference type="AlphaFoldDB" id="A0A177E3H5"/>
<dbReference type="KEGG" id="aalt:CC77DRAFT_333754"/>
<dbReference type="VEuPathDB" id="FungiDB:CC77DRAFT_333754"/>
<evidence type="ECO:0000256" key="1">
    <source>
        <dbReference type="ARBA" id="ARBA00022723"/>
    </source>
</evidence>
<dbReference type="Proteomes" id="UP000077248">
    <property type="component" value="Unassembled WGS sequence"/>
</dbReference>
<keyword evidence="1" id="KW-0479">Metal-binding</keyword>
<reference evidence="5 6" key="1">
    <citation type="submission" date="2016-05" db="EMBL/GenBank/DDBJ databases">
        <title>Comparative analysis of secretome profiles of manganese(II)-oxidizing ascomycete fungi.</title>
        <authorList>
            <consortium name="DOE Joint Genome Institute"/>
            <person name="Zeiner C.A."/>
            <person name="Purvine S.O."/>
            <person name="Zink E.M."/>
            <person name="Wu S."/>
            <person name="Pasa-Tolic L."/>
            <person name="Chaput D.L."/>
            <person name="Haridas S."/>
            <person name="Grigoriev I.V."/>
            <person name="Santelli C.M."/>
            <person name="Hansel C.M."/>
        </authorList>
    </citation>
    <scope>NUCLEOTIDE SEQUENCE [LARGE SCALE GENOMIC DNA]</scope>
    <source>
        <strain evidence="5 6">SRC1lrK2f</strain>
    </source>
</reference>
<dbReference type="GO" id="GO:0016491">
    <property type="term" value="F:oxidoreductase activity"/>
    <property type="evidence" value="ECO:0007669"/>
    <property type="project" value="UniProtKB-KW"/>
</dbReference>
<dbReference type="EMBL" id="KV441470">
    <property type="protein sequence ID" value="OAG25529.1"/>
    <property type="molecule type" value="Genomic_DNA"/>
</dbReference>
<feature type="domain" description="Tyrosinase copper-binding" evidence="3">
    <location>
        <begin position="117"/>
        <end position="134"/>
    </location>
</feature>
<organism evidence="5 6">
    <name type="scientific">Alternaria alternata</name>
    <name type="common">Alternaria rot fungus</name>
    <name type="synonym">Torula alternata</name>
    <dbReference type="NCBI Taxonomy" id="5599"/>
    <lineage>
        <taxon>Eukaryota</taxon>
        <taxon>Fungi</taxon>
        <taxon>Dikarya</taxon>
        <taxon>Ascomycota</taxon>
        <taxon>Pezizomycotina</taxon>
        <taxon>Dothideomycetes</taxon>
        <taxon>Pleosporomycetidae</taxon>
        <taxon>Pleosporales</taxon>
        <taxon>Pleosporineae</taxon>
        <taxon>Pleosporaceae</taxon>
        <taxon>Alternaria</taxon>
        <taxon>Alternaria sect. Alternaria</taxon>
        <taxon>Alternaria alternata complex</taxon>
    </lineage>
</organism>
<dbReference type="GeneID" id="29116878"/>
<dbReference type="Gene3D" id="1.10.1280.10">
    <property type="entry name" value="Di-copper center containing domain from catechol oxidase"/>
    <property type="match status" value="1"/>
</dbReference>
<evidence type="ECO:0000313" key="6">
    <source>
        <dbReference type="Proteomes" id="UP000077248"/>
    </source>
</evidence>
<dbReference type="PANTHER" id="PTHR11474">
    <property type="entry name" value="TYROSINASE FAMILY MEMBER"/>
    <property type="match status" value="1"/>
</dbReference>
<dbReference type="Pfam" id="PF00264">
    <property type="entry name" value="Tyrosinase"/>
    <property type="match status" value="1"/>
</dbReference>
<dbReference type="PANTHER" id="PTHR11474:SF125">
    <property type="entry name" value="N-ACETYL-6-HYDROXYTRYPTOPHAN OXIDASE IVOB-RELATED"/>
    <property type="match status" value="1"/>
</dbReference>
<accession>A0A177E3H5</accession>
<evidence type="ECO:0000259" key="4">
    <source>
        <dbReference type="PROSITE" id="PS00498"/>
    </source>
</evidence>
<dbReference type="SUPFAM" id="SSF48056">
    <property type="entry name" value="Di-copper centre-containing domain"/>
    <property type="match status" value="1"/>
</dbReference>
<dbReference type="InterPro" id="IPR002227">
    <property type="entry name" value="Tyrosinase_Cu-bd"/>
</dbReference>